<dbReference type="EMBL" id="JADMLG010000008">
    <property type="protein sequence ID" value="MBH0778580.1"/>
    <property type="molecule type" value="Genomic_DNA"/>
</dbReference>
<evidence type="ECO:0000259" key="1">
    <source>
        <dbReference type="Pfam" id="PF03496"/>
    </source>
</evidence>
<gene>
    <name evidence="2" type="ORF">IT779_20065</name>
</gene>
<dbReference type="Proteomes" id="UP000655751">
    <property type="component" value="Unassembled WGS sequence"/>
</dbReference>
<feature type="domain" description="ADP ribosyltransferase" evidence="1">
    <location>
        <begin position="341"/>
        <end position="474"/>
    </location>
</feature>
<comment type="caution">
    <text evidence="2">The sequence shown here is derived from an EMBL/GenBank/DDBJ whole genome shotgun (WGS) entry which is preliminary data.</text>
</comment>
<dbReference type="RefSeq" id="WP_196150901.1">
    <property type="nucleotide sequence ID" value="NZ_JADMLG010000008.1"/>
</dbReference>
<dbReference type="Pfam" id="PF03496">
    <property type="entry name" value="ADPrib_exo_Tox"/>
    <property type="match status" value="1"/>
</dbReference>
<dbReference type="AlphaFoldDB" id="A0A931N1N1"/>
<reference evidence="2" key="1">
    <citation type="submission" date="2020-11" db="EMBL/GenBank/DDBJ databases">
        <title>Nocardia NEAU-351.nov., a novel actinomycete isolated from the cow dung.</title>
        <authorList>
            <person name="Zhang X."/>
        </authorList>
    </citation>
    <scope>NUCLEOTIDE SEQUENCE</scope>
    <source>
        <strain evidence="2">NEAU-351</strain>
    </source>
</reference>
<protein>
    <recommendedName>
        <fullName evidence="1">ADP ribosyltransferase domain-containing protein</fullName>
    </recommendedName>
</protein>
<dbReference type="InterPro" id="IPR003540">
    <property type="entry name" value="ADP-ribosyltransferase"/>
</dbReference>
<evidence type="ECO:0000313" key="3">
    <source>
        <dbReference type="Proteomes" id="UP000655751"/>
    </source>
</evidence>
<dbReference type="SUPFAM" id="SSF56399">
    <property type="entry name" value="ADP-ribosylation"/>
    <property type="match status" value="1"/>
</dbReference>
<dbReference type="PROSITE" id="PS51996">
    <property type="entry name" value="TR_MART"/>
    <property type="match status" value="1"/>
</dbReference>
<keyword evidence="3" id="KW-1185">Reference proteome</keyword>
<dbReference type="Gene3D" id="3.90.176.10">
    <property type="entry name" value="Toxin ADP-ribosyltransferase, Chain A, domain 1"/>
    <property type="match status" value="1"/>
</dbReference>
<proteinExistence type="predicted"/>
<sequence length="489" mass="51248">MSTVVDVSTAVYYDTATRLFDAAAAFFAAVDAEWPELAKAAEMAGSYAEAQTWADIYDRQAQETLDLVSRTANAVHNYGTILLESGYQHALADHTANLDPGPEPTKPAAPQIPVFVCRVPLPAAGGPGNGLSGDQSSLVRDALGLADKIGITIPDGDATKMSNAAAVWERMAAAGAVAGLVGTLEAAARAFDDVTAAESAFIDEDLRAAAAAAAAVVAAMLELAASTREHRADLDGLRTQLVDHLTSIANALMAELAINAAVSVASSWVTFGVSIAAGIAAAAAIAARYARPIRATIEAWRTARRAKNTARASANTLANHAKEMRRLEELGGSAKTPTPTAARPLTEADKNALADYSAYGSRLNNAMREGRITEEQQGRINELNSALDKLPNHEGLVVRRTALPDDVLAQYQKGTNVSDPAFTSASTGSGFTGPVEFQIMSRTGKDISGQVPTAYAPEAEVLFKSGTNFNVVDRFVTADGRTIIQMTES</sequence>
<name>A0A931N1N1_9NOCA</name>
<evidence type="ECO:0000313" key="2">
    <source>
        <dbReference type="EMBL" id="MBH0778580.1"/>
    </source>
</evidence>
<organism evidence="2 3">
    <name type="scientific">Nocardia bovistercoris</name>
    <dbReference type="NCBI Taxonomy" id="2785916"/>
    <lineage>
        <taxon>Bacteria</taxon>
        <taxon>Bacillati</taxon>
        <taxon>Actinomycetota</taxon>
        <taxon>Actinomycetes</taxon>
        <taxon>Mycobacteriales</taxon>
        <taxon>Nocardiaceae</taxon>
        <taxon>Nocardia</taxon>
    </lineage>
</organism>
<accession>A0A931N1N1</accession>
<dbReference type="GO" id="GO:0005576">
    <property type="term" value="C:extracellular region"/>
    <property type="evidence" value="ECO:0007669"/>
    <property type="project" value="InterPro"/>
</dbReference>